<organism evidence="2 3">
    <name type="scientific">Rhizophagus irregularis</name>
    <dbReference type="NCBI Taxonomy" id="588596"/>
    <lineage>
        <taxon>Eukaryota</taxon>
        <taxon>Fungi</taxon>
        <taxon>Fungi incertae sedis</taxon>
        <taxon>Mucoromycota</taxon>
        <taxon>Glomeromycotina</taxon>
        <taxon>Glomeromycetes</taxon>
        <taxon>Glomerales</taxon>
        <taxon>Glomeraceae</taxon>
        <taxon>Rhizophagus</taxon>
    </lineage>
</organism>
<accession>A0A2I1GK56</accession>
<proteinExistence type="predicted"/>
<name>A0A2I1GK56_9GLOM</name>
<evidence type="ECO:0000313" key="3">
    <source>
        <dbReference type="Proteomes" id="UP000234323"/>
    </source>
</evidence>
<sequence length="239" mass="28285">MTGFFEIKGCRTISMTRLFEIEDCWMKKYDRTFVMKNFQKKNHDQNFIIEEQNACQVRIDALDTNIQKLTRKRPNENDYDEYSKTNTEQNENMNEKNRKDRHQPQDEKGTISSDSKNDFQKVKLMIGEDTNVNLVLEKSQAIKHQIHLSEYSENPSEKTIHDGYFTTPKQYEINIEDDDNVRNILKRKTNEDNNDEELFENAIFLFNRSNEEALIKKVDENSLLDETQLPLGKKMAQIA</sequence>
<evidence type="ECO:0000256" key="1">
    <source>
        <dbReference type="SAM" id="MobiDB-lite"/>
    </source>
</evidence>
<keyword evidence="3" id="KW-1185">Reference proteome</keyword>
<comment type="caution">
    <text evidence="2">The sequence shown here is derived from an EMBL/GenBank/DDBJ whole genome shotgun (WGS) entry which is preliminary data.</text>
</comment>
<dbReference type="EMBL" id="LLXI01000508">
    <property type="protein sequence ID" value="PKY47012.1"/>
    <property type="molecule type" value="Genomic_DNA"/>
</dbReference>
<feature type="region of interest" description="Disordered" evidence="1">
    <location>
        <begin position="73"/>
        <end position="115"/>
    </location>
</feature>
<feature type="compositionally biased region" description="Basic and acidic residues" evidence="1">
    <location>
        <begin position="93"/>
        <end position="115"/>
    </location>
</feature>
<gene>
    <name evidence="2" type="ORF">RhiirA4_421057</name>
</gene>
<protein>
    <submittedName>
        <fullName evidence="2">Uncharacterized protein</fullName>
    </submittedName>
</protein>
<reference evidence="2 3" key="1">
    <citation type="submission" date="2015-10" db="EMBL/GenBank/DDBJ databases">
        <title>Genome analyses suggest a sexual origin of heterokaryosis in a supposedly ancient asexual fungus.</title>
        <authorList>
            <person name="Ropars J."/>
            <person name="Sedzielewska K."/>
            <person name="Noel J."/>
            <person name="Charron P."/>
            <person name="Farinelli L."/>
            <person name="Marton T."/>
            <person name="Kruger M."/>
            <person name="Pelin A."/>
            <person name="Brachmann A."/>
            <person name="Corradi N."/>
        </authorList>
    </citation>
    <scope>NUCLEOTIDE SEQUENCE [LARGE SCALE GENOMIC DNA]</scope>
    <source>
        <strain evidence="2 3">A4</strain>
    </source>
</reference>
<dbReference type="AlphaFoldDB" id="A0A2I1GK56"/>
<dbReference type="Proteomes" id="UP000234323">
    <property type="component" value="Unassembled WGS sequence"/>
</dbReference>
<evidence type="ECO:0000313" key="2">
    <source>
        <dbReference type="EMBL" id="PKY47012.1"/>
    </source>
</evidence>